<reference evidence="2" key="1">
    <citation type="submission" date="2016-03" db="EMBL/GenBank/DDBJ databases">
        <authorList>
            <person name="Heylen K."/>
            <person name="De Vos P."/>
            <person name="Vekeman B."/>
        </authorList>
    </citation>
    <scope>NUCLEOTIDE SEQUENCE [LARGE SCALE GENOMIC DNA]</scope>
    <source>
        <strain evidence="2">R-45383</strain>
    </source>
</reference>
<sequence>MFAIRQIIEDPQDVITFPTELRHRRTEVIFIALDEGLEQVAITSQPTDAINAFRGKGKGGAAERLLMDRRVDREREA</sequence>
<dbReference type="RefSeq" id="WP_064027287.1">
    <property type="nucleotide sequence ID" value="NZ_LUUK01000124.1"/>
</dbReference>
<dbReference type="STRING" id="702114.A1355_23845"/>
<gene>
    <name evidence="1" type="ORF">A1355_23845</name>
</gene>
<evidence type="ECO:0000313" key="1">
    <source>
        <dbReference type="EMBL" id="OAI20643.1"/>
    </source>
</evidence>
<dbReference type="Proteomes" id="UP000077628">
    <property type="component" value="Unassembled WGS sequence"/>
</dbReference>
<comment type="caution">
    <text evidence="1">The sequence shown here is derived from an EMBL/GenBank/DDBJ whole genome shotgun (WGS) entry which is preliminary data.</text>
</comment>
<keyword evidence="2" id="KW-1185">Reference proteome</keyword>
<organism evidence="1 2">
    <name type="scientific">Methylomonas koyamae</name>
    <dbReference type="NCBI Taxonomy" id="702114"/>
    <lineage>
        <taxon>Bacteria</taxon>
        <taxon>Pseudomonadati</taxon>
        <taxon>Pseudomonadota</taxon>
        <taxon>Gammaproteobacteria</taxon>
        <taxon>Methylococcales</taxon>
        <taxon>Methylococcaceae</taxon>
        <taxon>Methylomonas</taxon>
    </lineage>
</organism>
<accession>A0A177NTQ0</accession>
<name>A0A177NTQ0_9GAMM</name>
<dbReference type="AlphaFoldDB" id="A0A177NTQ0"/>
<proteinExistence type="predicted"/>
<protein>
    <submittedName>
        <fullName evidence="1">Uncharacterized protein</fullName>
    </submittedName>
</protein>
<dbReference type="OrthoDB" id="5572510at2"/>
<evidence type="ECO:0000313" key="2">
    <source>
        <dbReference type="Proteomes" id="UP000077628"/>
    </source>
</evidence>
<dbReference type="EMBL" id="LUUK01000124">
    <property type="protein sequence ID" value="OAI20643.1"/>
    <property type="molecule type" value="Genomic_DNA"/>
</dbReference>